<feature type="transmembrane region" description="Helical" evidence="11">
    <location>
        <begin position="167"/>
        <end position="190"/>
    </location>
</feature>
<evidence type="ECO:0000256" key="7">
    <source>
        <dbReference type="ARBA" id="ARBA00023170"/>
    </source>
</evidence>
<gene>
    <name evidence="13" type="ORF">PEVE_00028358</name>
</gene>
<keyword evidence="4 11" id="KW-1133">Transmembrane helix</keyword>
<keyword evidence="3 10" id="KW-0812">Transmembrane</keyword>
<dbReference type="SMART" id="SM01381">
    <property type="entry name" value="7TM_GPCR_Srsx"/>
    <property type="match status" value="1"/>
</dbReference>
<feature type="transmembrane region" description="Helical" evidence="11">
    <location>
        <begin position="61"/>
        <end position="86"/>
    </location>
</feature>
<feature type="transmembrane region" description="Helical" evidence="11">
    <location>
        <begin position="23"/>
        <end position="49"/>
    </location>
</feature>
<feature type="transmembrane region" description="Helical" evidence="11">
    <location>
        <begin position="141"/>
        <end position="161"/>
    </location>
</feature>
<evidence type="ECO:0000256" key="9">
    <source>
        <dbReference type="ARBA" id="ARBA00023224"/>
    </source>
</evidence>
<evidence type="ECO:0000256" key="11">
    <source>
        <dbReference type="SAM" id="Phobius"/>
    </source>
</evidence>
<evidence type="ECO:0000256" key="3">
    <source>
        <dbReference type="ARBA" id="ARBA00022692"/>
    </source>
</evidence>
<feature type="transmembrane region" description="Helical" evidence="11">
    <location>
        <begin position="98"/>
        <end position="120"/>
    </location>
</feature>
<comment type="subcellular location">
    <subcellularLocation>
        <location evidence="1">Cell membrane</location>
        <topology evidence="1">Multi-pass membrane protein</topology>
    </subcellularLocation>
</comment>
<dbReference type="SUPFAM" id="SSF81321">
    <property type="entry name" value="Family A G protein-coupled receptor-like"/>
    <property type="match status" value="1"/>
</dbReference>
<keyword evidence="7 10" id="KW-0675">Receptor</keyword>
<dbReference type="PROSITE" id="PS50262">
    <property type="entry name" value="G_PROTEIN_RECEP_F1_2"/>
    <property type="match status" value="1"/>
</dbReference>
<evidence type="ECO:0000256" key="1">
    <source>
        <dbReference type="ARBA" id="ARBA00004651"/>
    </source>
</evidence>
<keyword evidence="6 11" id="KW-0472">Membrane</keyword>
<evidence type="ECO:0000256" key="8">
    <source>
        <dbReference type="ARBA" id="ARBA00023180"/>
    </source>
</evidence>
<dbReference type="PANTHER" id="PTHR24246">
    <property type="entry name" value="OLFACTORY RECEPTOR AND ADENOSINE RECEPTOR"/>
    <property type="match status" value="1"/>
</dbReference>
<dbReference type="Gene3D" id="1.20.1070.10">
    <property type="entry name" value="Rhodopsin 7-helix transmembrane proteins"/>
    <property type="match status" value="1"/>
</dbReference>
<evidence type="ECO:0000256" key="5">
    <source>
        <dbReference type="ARBA" id="ARBA00023040"/>
    </source>
</evidence>
<comment type="similarity">
    <text evidence="10">Belongs to the G-protein coupled receptor 1 family.</text>
</comment>
<keyword evidence="14" id="KW-1185">Reference proteome</keyword>
<name>A0ABN8MC84_9CNID</name>
<feature type="transmembrane region" description="Helical" evidence="11">
    <location>
        <begin position="260"/>
        <end position="282"/>
    </location>
</feature>
<dbReference type="CDD" id="cd00637">
    <property type="entry name" value="7tm_classA_rhodopsin-like"/>
    <property type="match status" value="1"/>
</dbReference>
<evidence type="ECO:0000256" key="10">
    <source>
        <dbReference type="RuleBase" id="RU000688"/>
    </source>
</evidence>
<protein>
    <recommendedName>
        <fullName evidence="12">G-protein coupled receptors family 1 profile domain-containing protein</fullName>
    </recommendedName>
</protein>
<keyword evidence="8" id="KW-0325">Glycoprotein</keyword>
<comment type="caution">
    <text evidence="13">The sequence shown here is derived from an EMBL/GenBank/DDBJ whole genome shotgun (WGS) entry which is preliminary data.</text>
</comment>
<dbReference type="PRINTS" id="PR00237">
    <property type="entry name" value="GPCRRHODOPSN"/>
</dbReference>
<accession>A0ABN8MC84</accession>
<keyword evidence="2" id="KW-1003">Cell membrane</keyword>
<sequence length="315" mass="35983">MESDSSPFNCSTKYSLADFKTEALVLVGVSISTSLLGILGNLLVCLAVFTTQGLTSSFHYFILSLALADLAIALVDQPLFVALLIRRIESKCLPRVDFAFRLVGNFACAVALLTLALIAMDRCLFVAKKFNYKNTMTCRKKIVLVIVWVLACVYSVSRLTVDKKITSYLTTAVFGFCYVEMIVCYVVVYYQVFKQRKILAESRHRNTRNNTTENLQDQTESNSTERRFARTIVMVLVVFTAGWSFLFYLRLTQPEVDYGILYNTARTVALSASAINPLLYCFNNREYRRAFKTILMKCWVGDSQKRRRKQYDRIK</sequence>
<dbReference type="InterPro" id="IPR000276">
    <property type="entry name" value="GPCR_Rhodpsn"/>
</dbReference>
<dbReference type="InterPro" id="IPR017452">
    <property type="entry name" value="GPCR_Rhodpsn_7TM"/>
</dbReference>
<organism evidence="13 14">
    <name type="scientific">Porites evermanni</name>
    <dbReference type="NCBI Taxonomy" id="104178"/>
    <lineage>
        <taxon>Eukaryota</taxon>
        <taxon>Metazoa</taxon>
        <taxon>Cnidaria</taxon>
        <taxon>Anthozoa</taxon>
        <taxon>Hexacorallia</taxon>
        <taxon>Scleractinia</taxon>
        <taxon>Fungiina</taxon>
        <taxon>Poritidae</taxon>
        <taxon>Porites</taxon>
    </lineage>
</organism>
<dbReference type="EMBL" id="CALNXI010000393">
    <property type="protein sequence ID" value="CAH3026202.1"/>
    <property type="molecule type" value="Genomic_DNA"/>
</dbReference>
<keyword evidence="5 10" id="KW-0297">G-protein coupled receptor</keyword>
<dbReference type="Proteomes" id="UP001159427">
    <property type="component" value="Unassembled WGS sequence"/>
</dbReference>
<dbReference type="PANTHER" id="PTHR24246:SF27">
    <property type="entry name" value="ADENOSINE RECEPTOR, ISOFORM A"/>
    <property type="match status" value="1"/>
</dbReference>
<evidence type="ECO:0000256" key="2">
    <source>
        <dbReference type="ARBA" id="ARBA00022475"/>
    </source>
</evidence>
<dbReference type="Pfam" id="PF00001">
    <property type="entry name" value="7tm_1"/>
    <property type="match status" value="2"/>
</dbReference>
<evidence type="ECO:0000256" key="6">
    <source>
        <dbReference type="ARBA" id="ARBA00023136"/>
    </source>
</evidence>
<feature type="transmembrane region" description="Helical" evidence="11">
    <location>
        <begin position="228"/>
        <end position="248"/>
    </location>
</feature>
<evidence type="ECO:0000313" key="14">
    <source>
        <dbReference type="Proteomes" id="UP001159427"/>
    </source>
</evidence>
<reference evidence="13 14" key="1">
    <citation type="submission" date="2022-05" db="EMBL/GenBank/DDBJ databases">
        <authorList>
            <consortium name="Genoscope - CEA"/>
            <person name="William W."/>
        </authorList>
    </citation>
    <scope>NUCLEOTIDE SEQUENCE [LARGE SCALE GENOMIC DNA]</scope>
</reference>
<keyword evidence="9 10" id="KW-0807">Transducer</keyword>
<feature type="domain" description="G-protein coupled receptors family 1 profile" evidence="12">
    <location>
        <begin position="40"/>
        <end position="280"/>
    </location>
</feature>
<proteinExistence type="inferred from homology"/>
<dbReference type="PROSITE" id="PS00237">
    <property type="entry name" value="G_PROTEIN_RECEP_F1_1"/>
    <property type="match status" value="1"/>
</dbReference>
<evidence type="ECO:0000259" key="12">
    <source>
        <dbReference type="PROSITE" id="PS50262"/>
    </source>
</evidence>
<evidence type="ECO:0000256" key="4">
    <source>
        <dbReference type="ARBA" id="ARBA00022989"/>
    </source>
</evidence>
<evidence type="ECO:0000313" key="13">
    <source>
        <dbReference type="EMBL" id="CAH3026202.1"/>
    </source>
</evidence>